<keyword evidence="2" id="KW-1133">Transmembrane helix</keyword>
<dbReference type="EMBL" id="PDCK01000042">
    <property type="protein sequence ID" value="PRQ40884.1"/>
    <property type="molecule type" value="Genomic_DNA"/>
</dbReference>
<accession>A0A2P6R394</accession>
<name>A0A2P6R394_ROSCH</name>
<keyword evidence="4" id="KW-1185">Reference proteome</keyword>
<dbReference type="Gramene" id="PRQ40884">
    <property type="protein sequence ID" value="PRQ40884"/>
    <property type="gene ID" value="RchiOBHm_Chr4g0440921"/>
</dbReference>
<dbReference type="PANTHER" id="PTHR33782">
    <property type="entry name" value="OS01G0121600 PROTEIN"/>
    <property type="match status" value="1"/>
</dbReference>
<organism evidence="3 4">
    <name type="scientific">Rosa chinensis</name>
    <name type="common">China rose</name>
    <dbReference type="NCBI Taxonomy" id="74649"/>
    <lineage>
        <taxon>Eukaryota</taxon>
        <taxon>Viridiplantae</taxon>
        <taxon>Streptophyta</taxon>
        <taxon>Embryophyta</taxon>
        <taxon>Tracheophyta</taxon>
        <taxon>Spermatophyta</taxon>
        <taxon>Magnoliopsida</taxon>
        <taxon>eudicotyledons</taxon>
        <taxon>Gunneridae</taxon>
        <taxon>Pentapetalae</taxon>
        <taxon>rosids</taxon>
        <taxon>fabids</taxon>
        <taxon>Rosales</taxon>
        <taxon>Rosaceae</taxon>
        <taxon>Rosoideae</taxon>
        <taxon>Rosoideae incertae sedis</taxon>
        <taxon>Rosa</taxon>
    </lineage>
</organism>
<comment type="caution">
    <text evidence="3">The sequence shown here is derived from an EMBL/GenBank/DDBJ whole genome shotgun (WGS) entry which is preliminary data.</text>
</comment>
<evidence type="ECO:0000256" key="1">
    <source>
        <dbReference type="SAM" id="MobiDB-lite"/>
    </source>
</evidence>
<feature type="compositionally biased region" description="Low complexity" evidence="1">
    <location>
        <begin position="1"/>
        <end position="26"/>
    </location>
</feature>
<evidence type="ECO:0008006" key="5">
    <source>
        <dbReference type="Google" id="ProtNLM"/>
    </source>
</evidence>
<proteinExistence type="predicted"/>
<sequence length="168" mass="19017">MASTSSLLLSSSSSSSIFNPFSTSSPKAGSVIRQQRRSRIVASSRKEAHDHHQNYSSRLVDENMIVLRKKIHEMKMVERNYEPPAEWMDWEKRYYTSYDSFICQVMGLLQSQLMNTRPSLALAFMALIVLSVPASTFMVFSHLLEITKGALTSGFGLLIRKFGEVRSS</sequence>
<evidence type="ECO:0000256" key="2">
    <source>
        <dbReference type="SAM" id="Phobius"/>
    </source>
</evidence>
<keyword evidence="2" id="KW-0812">Transmembrane</keyword>
<dbReference type="AlphaFoldDB" id="A0A2P6R394"/>
<evidence type="ECO:0000313" key="4">
    <source>
        <dbReference type="Proteomes" id="UP000238479"/>
    </source>
</evidence>
<keyword evidence="2" id="KW-0472">Membrane</keyword>
<feature type="transmembrane region" description="Helical" evidence="2">
    <location>
        <begin position="120"/>
        <end position="140"/>
    </location>
</feature>
<dbReference type="OMA" id="WMDWEKS"/>
<feature type="region of interest" description="Disordered" evidence="1">
    <location>
        <begin position="1"/>
        <end position="36"/>
    </location>
</feature>
<evidence type="ECO:0000313" key="3">
    <source>
        <dbReference type="EMBL" id="PRQ40884.1"/>
    </source>
</evidence>
<gene>
    <name evidence="3" type="ORF">RchiOBHm_Chr4g0440921</name>
</gene>
<dbReference type="PANTHER" id="PTHR33782:SF5">
    <property type="entry name" value="MEDIATOR OF RNA POLYMERASE II TRANSCRIPTION SUBUNIT"/>
    <property type="match status" value="1"/>
</dbReference>
<reference evidence="3 4" key="1">
    <citation type="journal article" date="2018" name="Nat. Genet.">
        <title>The Rosa genome provides new insights in the design of modern roses.</title>
        <authorList>
            <person name="Bendahmane M."/>
        </authorList>
    </citation>
    <scope>NUCLEOTIDE SEQUENCE [LARGE SCALE GENOMIC DNA]</scope>
    <source>
        <strain evidence="4">cv. Old Blush</strain>
    </source>
</reference>
<dbReference type="Proteomes" id="UP000238479">
    <property type="component" value="Chromosome 4"/>
</dbReference>
<dbReference type="STRING" id="74649.A0A2P6R394"/>
<protein>
    <recommendedName>
        <fullName evidence="5">Mediator of RNA polymerase II transcription subunit 18</fullName>
    </recommendedName>
</protein>